<dbReference type="GO" id="GO:0005509">
    <property type="term" value="F:calcium ion binding"/>
    <property type="evidence" value="ECO:0007669"/>
    <property type="project" value="InterPro"/>
</dbReference>
<dbReference type="GO" id="GO:0005576">
    <property type="term" value="C:extracellular region"/>
    <property type="evidence" value="ECO:0007669"/>
    <property type="project" value="UniProtKB-SubCell"/>
</dbReference>
<evidence type="ECO:0000313" key="7">
    <source>
        <dbReference type="EMBL" id="OME92913.1"/>
    </source>
</evidence>
<reference evidence="7 8" key="1">
    <citation type="submission" date="2016-11" db="EMBL/GenBank/DDBJ databases">
        <title>Paenibacillus species isolates.</title>
        <authorList>
            <person name="Beno S.M."/>
        </authorList>
    </citation>
    <scope>NUCLEOTIDE SEQUENCE [LARGE SCALE GENOMIC DNA]</scope>
    <source>
        <strain evidence="7 8">FSL F4-0100</strain>
    </source>
</reference>
<comment type="caution">
    <text evidence="7">The sequence shown here is derived from an EMBL/GenBank/DDBJ whole genome shotgun (WGS) entry which is preliminary data.</text>
</comment>
<dbReference type="PROSITE" id="PS51272">
    <property type="entry name" value="SLH"/>
    <property type="match status" value="3"/>
</dbReference>
<gene>
    <name evidence="7" type="ORF">BK123_13655</name>
</gene>
<dbReference type="InterPro" id="IPR004843">
    <property type="entry name" value="Calcineurin-like_PHP"/>
</dbReference>
<feature type="compositionally biased region" description="Basic and acidic residues" evidence="4">
    <location>
        <begin position="548"/>
        <end position="562"/>
    </location>
</feature>
<dbReference type="InterPro" id="IPR001119">
    <property type="entry name" value="SLH_dom"/>
</dbReference>
<dbReference type="InterPro" id="IPR013783">
    <property type="entry name" value="Ig-like_fold"/>
</dbReference>
<feature type="domain" description="SLH" evidence="6">
    <location>
        <begin position="1511"/>
        <end position="1574"/>
    </location>
</feature>
<dbReference type="SUPFAM" id="SSF55816">
    <property type="entry name" value="5'-nucleotidase (syn. UDP-sugar hydrolase), C-terminal domain"/>
    <property type="match status" value="1"/>
</dbReference>
<dbReference type="SUPFAM" id="SSF50969">
    <property type="entry name" value="YVTN repeat-like/Quinoprotein amine dehydrogenase"/>
    <property type="match status" value="1"/>
</dbReference>
<dbReference type="Gene3D" id="2.60.40.1080">
    <property type="match status" value="1"/>
</dbReference>
<evidence type="ECO:0000256" key="4">
    <source>
        <dbReference type="SAM" id="MobiDB-lite"/>
    </source>
</evidence>
<dbReference type="InterPro" id="IPR006146">
    <property type="entry name" value="5'-Nucleotdase_CS"/>
</dbReference>
<evidence type="ECO:0000256" key="1">
    <source>
        <dbReference type="ARBA" id="ARBA00004613"/>
    </source>
</evidence>
<comment type="subcellular location">
    <subcellularLocation>
        <location evidence="1">Secreted</location>
    </subcellularLocation>
</comment>
<dbReference type="InterPro" id="IPR008334">
    <property type="entry name" value="5'-Nucleotdase_C"/>
</dbReference>
<dbReference type="SUPFAM" id="SSF56300">
    <property type="entry name" value="Metallo-dependent phosphatases"/>
    <property type="match status" value="1"/>
</dbReference>
<proteinExistence type="predicted"/>
<dbReference type="Pfam" id="PF02368">
    <property type="entry name" value="Big_2"/>
    <property type="match status" value="1"/>
</dbReference>
<feature type="domain" description="SLH" evidence="6">
    <location>
        <begin position="1640"/>
        <end position="1700"/>
    </location>
</feature>
<dbReference type="GO" id="GO:0000166">
    <property type="term" value="F:nucleotide binding"/>
    <property type="evidence" value="ECO:0007669"/>
    <property type="project" value="InterPro"/>
</dbReference>
<dbReference type="Gene3D" id="2.60.40.10">
    <property type="entry name" value="Immunoglobulins"/>
    <property type="match status" value="1"/>
</dbReference>
<name>A0A1R1B270_PAELA</name>
<dbReference type="OrthoDB" id="9801679at2"/>
<dbReference type="Pfam" id="PF00395">
    <property type="entry name" value="SLH"/>
    <property type="match status" value="3"/>
</dbReference>
<dbReference type="Gene3D" id="2.130.10.10">
    <property type="entry name" value="YVTN repeat-like/Quinoprotein amine dehydrogenase"/>
    <property type="match status" value="1"/>
</dbReference>
<dbReference type="GO" id="GO:0009166">
    <property type="term" value="P:nucleotide catabolic process"/>
    <property type="evidence" value="ECO:0007669"/>
    <property type="project" value="InterPro"/>
</dbReference>
<dbReference type="PROSITE" id="PS00785">
    <property type="entry name" value="5_NUCLEOTIDASE_1"/>
    <property type="match status" value="1"/>
</dbReference>
<feature type="domain" description="SLH" evidence="6">
    <location>
        <begin position="1575"/>
        <end position="1634"/>
    </location>
</feature>
<organism evidence="7 8">
    <name type="scientific">Paenibacillus lautus</name>
    <name type="common">Bacillus lautus</name>
    <dbReference type="NCBI Taxonomy" id="1401"/>
    <lineage>
        <taxon>Bacteria</taxon>
        <taxon>Bacillati</taxon>
        <taxon>Bacillota</taxon>
        <taxon>Bacilli</taxon>
        <taxon>Bacillales</taxon>
        <taxon>Paenibacillaceae</taxon>
        <taxon>Paenibacillus</taxon>
    </lineage>
</organism>
<dbReference type="InterPro" id="IPR029052">
    <property type="entry name" value="Metallo-depent_PP-like"/>
</dbReference>
<dbReference type="GO" id="GO:0016020">
    <property type="term" value="C:membrane"/>
    <property type="evidence" value="ECO:0007669"/>
    <property type="project" value="InterPro"/>
</dbReference>
<feature type="region of interest" description="Disordered" evidence="4">
    <location>
        <begin position="1245"/>
        <end position="1296"/>
    </location>
</feature>
<dbReference type="NCBIfam" id="NF038117">
    <property type="entry name" value="choice_anch_I"/>
    <property type="match status" value="1"/>
</dbReference>
<evidence type="ECO:0000259" key="6">
    <source>
        <dbReference type="PROSITE" id="PS51272"/>
    </source>
</evidence>
<dbReference type="InterPro" id="IPR008964">
    <property type="entry name" value="Invasin/intimin_cell_adhesion"/>
</dbReference>
<protein>
    <submittedName>
        <fullName evidence="7">Multifunctional 2',3'-cyclic-nucleotide 2'-phosphodiesterase/5'-nucleotidase/3'-nucleotidase</fullName>
    </submittedName>
</protein>
<dbReference type="PANTHER" id="PTHR11575:SF24">
    <property type="entry name" value="5'-NUCLEOTIDASE"/>
    <property type="match status" value="1"/>
</dbReference>
<dbReference type="InterPro" id="IPR011044">
    <property type="entry name" value="Quino_amine_DH_bsu"/>
</dbReference>
<evidence type="ECO:0000256" key="3">
    <source>
        <dbReference type="ARBA" id="ARBA00022729"/>
    </source>
</evidence>
<dbReference type="Pfam" id="PF05345">
    <property type="entry name" value="He_PIG"/>
    <property type="match status" value="1"/>
</dbReference>
<dbReference type="Pfam" id="PF00149">
    <property type="entry name" value="Metallophos"/>
    <property type="match status" value="1"/>
</dbReference>
<feature type="compositionally biased region" description="Gly residues" evidence="4">
    <location>
        <begin position="1261"/>
        <end position="1271"/>
    </location>
</feature>
<dbReference type="GO" id="GO:0016788">
    <property type="term" value="F:hydrolase activity, acting on ester bonds"/>
    <property type="evidence" value="ECO:0007669"/>
    <property type="project" value="InterPro"/>
</dbReference>
<feature type="chain" id="PRO_5039186329" evidence="5">
    <location>
        <begin position="23"/>
        <end position="1700"/>
    </location>
</feature>
<feature type="signal peptide" evidence="5">
    <location>
        <begin position="1"/>
        <end position="22"/>
    </location>
</feature>
<dbReference type="EMBL" id="MRTF01000004">
    <property type="protein sequence ID" value="OME92913.1"/>
    <property type="molecule type" value="Genomic_DNA"/>
</dbReference>
<dbReference type="RefSeq" id="WP_076322939.1">
    <property type="nucleotide sequence ID" value="NZ_MRTF01000004.1"/>
</dbReference>
<dbReference type="SUPFAM" id="SSF49313">
    <property type="entry name" value="Cadherin-like"/>
    <property type="match status" value="1"/>
</dbReference>
<evidence type="ECO:0000256" key="5">
    <source>
        <dbReference type="SAM" id="SignalP"/>
    </source>
</evidence>
<dbReference type="Pfam" id="PF02872">
    <property type="entry name" value="5_nucleotid_C"/>
    <property type="match status" value="1"/>
</dbReference>
<dbReference type="Proteomes" id="UP000187074">
    <property type="component" value="Unassembled WGS sequence"/>
</dbReference>
<dbReference type="Pfam" id="PF22494">
    <property type="entry name" value="choice_anch_I"/>
    <property type="match status" value="1"/>
</dbReference>
<dbReference type="SUPFAM" id="SSF50974">
    <property type="entry name" value="Nitrous oxide reductase, N-terminal domain"/>
    <property type="match status" value="1"/>
</dbReference>
<dbReference type="STRING" id="1401.BK123_13655"/>
<dbReference type="SUPFAM" id="SSF49373">
    <property type="entry name" value="Invasin/intimin cell-adhesion fragments"/>
    <property type="match status" value="1"/>
</dbReference>
<evidence type="ECO:0000256" key="2">
    <source>
        <dbReference type="ARBA" id="ARBA00022525"/>
    </source>
</evidence>
<feature type="region of interest" description="Disordered" evidence="4">
    <location>
        <begin position="542"/>
        <end position="564"/>
    </location>
</feature>
<dbReference type="InterPro" id="IPR006179">
    <property type="entry name" value="5_nucleotidase/apyrase"/>
</dbReference>
<accession>A0A1R1B270</accession>
<dbReference type="InterPro" id="IPR003343">
    <property type="entry name" value="Big_2"/>
</dbReference>
<keyword evidence="2" id="KW-0964">Secreted</keyword>
<dbReference type="FunFam" id="3.90.780.10:FF:000004">
    <property type="entry name" value="UDP-sugar hydrolase, putative"/>
    <property type="match status" value="1"/>
</dbReference>
<dbReference type="Gene3D" id="3.90.780.10">
    <property type="entry name" value="5'-Nucleotidase, C-terminal domain"/>
    <property type="match status" value="1"/>
</dbReference>
<evidence type="ECO:0000313" key="8">
    <source>
        <dbReference type="Proteomes" id="UP000187074"/>
    </source>
</evidence>
<keyword evidence="3 5" id="KW-0732">Signal</keyword>
<dbReference type="InterPro" id="IPR055188">
    <property type="entry name" value="Choice_anch_I"/>
</dbReference>
<dbReference type="PRINTS" id="PR01607">
    <property type="entry name" value="APYRASEFAMLY"/>
</dbReference>
<sequence length="1700" mass="179811">MELKHKSIKVVSLLMAAEIAMASLFSAGTVMAEEGQEILRTASMETASQDTAIAAVHFGITDKIFPDAHAEEAYTVTVDVYGGQAPYTFSATGLPAGLDIKSDTGFITGTPAAGQEGEYTVEVAVQDSAAIPAKAQSIVKLQVLGKRPDPVADKLAMKMIGHYSVGTSNKDGGVAEIVKYNKDNGKLYLVNGSTQPASLEIVSLGADGSLLKDKQINVEDLASTGGFLYGDLTSVDINTKTKQVVVAVQEQDHAKAGKVLVLDYDGGLIGTYETGIQPDMVKYTSDGRYILTADEGEPRTETASDPEGSITIIDTLSGELSYLKFDDPSIIDDQVHIRGPVEADGQIRSTGNKDDAVHDLEPEYISLSEDEQTAYVALQENNAIAVVDIAAKRIQAVKGLGYKDFNQPENQLDLLKDGQIKFENVPFYGMYMPDGIATYSVNGQQYILSANEGDATGWDERSNESNIGKMKPNLDPLSPAAQFLADKGTTYDKVEVASDMGNEGLYLYGGRSFSIWNAADMSQVYDSGSDFEKITAERLPNHFNASNDKTDLDSRSSKKGPEPEYVTVGKVGQKTLAFVGLERIGGVMTYDVTNPSDPAFLNYINTRDFNGGIASDSGPEGLDFIPAADSKTGRPLLLVANEVSGTVALLELQVTKITLDHSSLTLNPGGSPVQLQASVDPAQGGSSELAWSSSDETVVTVDPNGLVAPVSVGEAVITVLSKDGYGSAEVPVKVTDGSPEGEPWKLTVMHTNDTHAHLSEVARRAALVKQVRSEGGNSLLLDAGDVFSGDLYFTKWFGLADLAFMNYMGYDAMTFGNHEFDQGTKTLADFVSKAQFPLVSANVDLSQDANISHLIRKPAVIDTDQPKTTANSGVYPYVTLLVDGQKVGVFGLTTEDTAETSSPGKDVVFNEAVTSARATVEAMEQEGLNIIIGLSHLGYAKDQALAEAVEGIDLIVGGHTHTTLYAPEVVTDNEHGTPTVIVQANEWGKYLGRVDLQFDKEGKVLVGEGELGGKLIPVDSNVAEDKQAKDMLAPYNAELEELMKQVVGIADVLLDGKRENVRSKETNLGNLIADGMLAKAKELKNADVALTNGGGIRAAIDEGEITMGELRTVMPFGNTLFVMDVTGQQLKDGLENGISGAKLADLPGKFPQIAGMKFKWDPSAPAGNKVYDVQIMKGGSYKPLVLTETYRMATNSFVAKGGDGYKSFAEAIAEGRYNEDLGYPDYEIFMEYVTKLGGKVSPKVEGRITEQKKPVNPGDGSSPGSGSGSGGSVTPPTTQPNPPSTGGNTSLPNVMTGKDLNISAAGGAVDHITVKEEAWKKAVAGLSANGQQELIIRAPELNRAAELSLSAAGLKQAMERNSNTTLVLETALGAFRLPVTALHLDEALKSVQGSGSIQVKISMTPVGSSVVDAMTSKATSMGAVMAANGALQFGVAVGVPGAEQEVKDFGKRVVSRILPLPAGTAPNSVTAIIYDADAGTFRFVPAAATTWNDKPAIKVKHAGNGIYALLQYKKTFADLNGHWAKAEIESMASKLLVNGVNANSYAPGKVITRAEFTAMLVRAMGLSPVIESGAFKDVQDASAYAGEIGAALRYGLIEGGTDGVFSPNAGMTRAEMAVMITRAMEAVSPTSLPNQGANAGNEFKDQASIPVWAAAHVASLTKQGIVQGDNQGNFGAIDSVTRAQAALVLKRTLAALKFMN</sequence>
<dbReference type="InterPro" id="IPR011045">
    <property type="entry name" value="N2O_reductase_N"/>
</dbReference>
<dbReference type="InterPro" id="IPR015919">
    <property type="entry name" value="Cadherin-like_sf"/>
</dbReference>
<dbReference type="Gene3D" id="3.60.21.10">
    <property type="match status" value="1"/>
</dbReference>
<dbReference type="PANTHER" id="PTHR11575">
    <property type="entry name" value="5'-NUCLEOTIDASE-RELATED"/>
    <property type="match status" value="1"/>
</dbReference>
<dbReference type="InterPro" id="IPR036907">
    <property type="entry name" value="5'-Nucleotdase_C_sf"/>
</dbReference>
<dbReference type="InterPro" id="IPR015943">
    <property type="entry name" value="WD40/YVTN_repeat-like_dom_sf"/>
</dbReference>
<dbReference type="SMART" id="SM00635">
    <property type="entry name" value="BID_2"/>
    <property type="match status" value="1"/>
</dbReference>